<gene>
    <name evidence="2" type="ORF">U732_935</name>
</gene>
<evidence type="ECO:0000256" key="1">
    <source>
        <dbReference type="SAM" id="MobiDB-lite"/>
    </source>
</evidence>
<evidence type="ECO:0000313" key="3">
    <source>
        <dbReference type="Proteomes" id="UP000031366"/>
    </source>
</evidence>
<accession>A0A0C1UCL3</accession>
<keyword evidence="3" id="KW-1185">Reference proteome</keyword>
<dbReference type="Proteomes" id="UP000031366">
    <property type="component" value="Unassembled WGS sequence"/>
</dbReference>
<name>A0A0C1UCL3_9CLOT</name>
<feature type="region of interest" description="Disordered" evidence="1">
    <location>
        <begin position="26"/>
        <end position="46"/>
    </location>
</feature>
<evidence type="ECO:0000313" key="2">
    <source>
        <dbReference type="EMBL" id="KIE45280.1"/>
    </source>
</evidence>
<dbReference type="STRING" id="29341.RSJ17_07455"/>
<keyword evidence="2" id="KW-0449">Lipoprotein</keyword>
<dbReference type="AlphaFoldDB" id="A0A0C1UCL3"/>
<proteinExistence type="predicted"/>
<dbReference type="PROSITE" id="PS51257">
    <property type="entry name" value="PROKAR_LIPOPROTEIN"/>
    <property type="match status" value="1"/>
</dbReference>
<organism evidence="2 3">
    <name type="scientific">Clostridium argentinense CDC 2741</name>
    <dbReference type="NCBI Taxonomy" id="1418104"/>
    <lineage>
        <taxon>Bacteria</taxon>
        <taxon>Bacillati</taxon>
        <taxon>Bacillota</taxon>
        <taxon>Clostridia</taxon>
        <taxon>Eubacteriales</taxon>
        <taxon>Clostridiaceae</taxon>
        <taxon>Clostridium</taxon>
    </lineage>
</organism>
<dbReference type="EMBL" id="AYSO01000020">
    <property type="protein sequence ID" value="KIE45280.1"/>
    <property type="molecule type" value="Genomic_DNA"/>
</dbReference>
<reference evidence="2 3" key="1">
    <citation type="journal article" date="2015" name="Infect. Genet. Evol.">
        <title>Genomic sequences of six botulinum neurotoxin-producing strains representing three clostridial species illustrate the mobility and diversity of botulinum neurotoxin genes.</title>
        <authorList>
            <person name="Smith T.J."/>
            <person name="Hill K.K."/>
            <person name="Xie G."/>
            <person name="Foley B.T."/>
            <person name="Williamson C.H."/>
            <person name="Foster J.T."/>
            <person name="Johnson S.L."/>
            <person name="Chertkov O."/>
            <person name="Teshima H."/>
            <person name="Gibbons H.S."/>
            <person name="Johnsky L.A."/>
            <person name="Karavis M.A."/>
            <person name="Smith L.A."/>
        </authorList>
    </citation>
    <scope>NUCLEOTIDE SEQUENCE [LARGE SCALE GENOMIC DNA]</scope>
    <source>
        <strain evidence="2 3">CDC 2741</strain>
    </source>
</reference>
<protein>
    <submittedName>
        <fullName evidence="2">Putative lipoprotein</fullName>
    </submittedName>
</protein>
<dbReference type="RefSeq" id="WP_039637111.1">
    <property type="nucleotide sequence ID" value="NZ_AYSO01000020.1"/>
</dbReference>
<sequence length="236" mass="26150">MNKSIKKIITFCTVMVLSLTVVGCSKKDPSQEGNSSKKETVEKKEAMTPEQVLDEYFKDVKKAENLKSSKDVNTILAKAFNNDDSNTDFVKEMGKENTDKFINDFMIPIANNIEYKIGETNINDNKATAKVNITAIDISEKIQDIFGGLISEGMKLALDGKEPTDQEIAGILINELVNASKGENVKKSSSDIEMTLEKKNNEWIVNENTQLENILAGNLNKIGEKFKSLDMGTPSN</sequence>
<comment type="caution">
    <text evidence="2">The sequence shown here is derived from an EMBL/GenBank/DDBJ whole genome shotgun (WGS) entry which is preliminary data.</text>
</comment>